<dbReference type="GO" id="GO:0015074">
    <property type="term" value="P:DNA integration"/>
    <property type="evidence" value="ECO:0007669"/>
    <property type="project" value="UniProtKB-KW"/>
</dbReference>
<dbReference type="Gene3D" id="1.10.443.10">
    <property type="entry name" value="Intergrase catalytic core"/>
    <property type="match status" value="1"/>
</dbReference>
<name>A0A518GNH0_9PLAN</name>
<keyword evidence="3" id="KW-0233">DNA recombination</keyword>
<dbReference type="Pfam" id="PF00589">
    <property type="entry name" value="Phage_integrase"/>
    <property type="match status" value="1"/>
</dbReference>
<dbReference type="InterPro" id="IPR044068">
    <property type="entry name" value="CB"/>
</dbReference>
<evidence type="ECO:0000256" key="4">
    <source>
        <dbReference type="PROSITE-ProRule" id="PRU01248"/>
    </source>
</evidence>
<protein>
    <recommendedName>
        <fullName evidence="5">Core-binding (CB) domain-containing protein</fullName>
    </recommendedName>
</protein>
<gene>
    <name evidence="6" type="ORF">Spb1_20170</name>
</gene>
<dbReference type="InterPro" id="IPR002104">
    <property type="entry name" value="Integrase_catalytic"/>
</dbReference>
<dbReference type="GO" id="GO:0006310">
    <property type="term" value="P:DNA recombination"/>
    <property type="evidence" value="ECO:0007669"/>
    <property type="project" value="UniProtKB-KW"/>
</dbReference>
<dbReference type="InterPro" id="IPR013762">
    <property type="entry name" value="Integrase-like_cat_sf"/>
</dbReference>
<evidence type="ECO:0000313" key="7">
    <source>
        <dbReference type="Proteomes" id="UP000315349"/>
    </source>
</evidence>
<organism evidence="6 7">
    <name type="scientific">Planctopirus ephydatiae</name>
    <dbReference type="NCBI Taxonomy" id="2528019"/>
    <lineage>
        <taxon>Bacteria</taxon>
        <taxon>Pseudomonadati</taxon>
        <taxon>Planctomycetota</taxon>
        <taxon>Planctomycetia</taxon>
        <taxon>Planctomycetales</taxon>
        <taxon>Planctomycetaceae</taxon>
        <taxon>Planctopirus</taxon>
    </lineage>
</organism>
<keyword evidence="2 4" id="KW-0238">DNA-binding</keyword>
<dbReference type="PROSITE" id="PS51900">
    <property type="entry name" value="CB"/>
    <property type="match status" value="1"/>
</dbReference>
<dbReference type="KEGG" id="peh:Spb1_20170"/>
<evidence type="ECO:0000256" key="1">
    <source>
        <dbReference type="ARBA" id="ARBA00022908"/>
    </source>
</evidence>
<dbReference type="RefSeq" id="WP_145298887.1">
    <property type="nucleotide sequence ID" value="NZ_CP036299.1"/>
</dbReference>
<sequence length="377" mass="43752">MTQTITVSPVSLKTLKEPPALQLFVIDQPPPSIQATTLRLCYAEKIYPDLQERLEDRKIKLSTIKIYEEVIEHWERLMPAATDVSTIDRNMIRTFRSKLLKETLKRARMGKKAHRSPATVNKLMRHLKPLIIRLWPPDRHNPGGLALVEYFEFPEALSEDKHLPFTYSLKDLSRLYWNAAACRPTTLRRYSPLHEPDLWRLAFTLGFAAGPRTWDLFGLTWDDIGWTDFRYGSIQFRATKTQKMQRIPLSKEARYHLDLVKEKNFDPMHVFPRFKPNKTFYQTWNRICQAAQVTTSKSDRAPRFEDFRKTCSTAYDDLAPGVGPWITGHELQGVNARNYQNPTKRVLKAVYRLKQPLAFREGAGLRTPAPVAPFPSN</sequence>
<dbReference type="OrthoDB" id="212717at2"/>
<dbReference type="InterPro" id="IPR011010">
    <property type="entry name" value="DNA_brk_join_enz"/>
</dbReference>
<accession>A0A518GNH0</accession>
<evidence type="ECO:0000256" key="2">
    <source>
        <dbReference type="ARBA" id="ARBA00023125"/>
    </source>
</evidence>
<dbReference type="SUPFAM" id="SSF56349">
    <property type="entry name" value="DNA breaking-rejoining enzymes"/>
    <property type="match status" value="1"/>
</dbReference>
<dbReference type="EMBL" id="CP036299">
    <property type="protein sequence ID" value="QDV30089.1"/>
    <property type="molecule type" value="Genomic_DNA"/>
</dbReference>
<dbReference type="Proteomes" id="UP000315349">
    <property type="component" value="Chromosome"/>
</dbReference>
<keyword evidence="1" id="KW-0229">DNA integration</keyword>
<evidence type="ECO:0000313" key="6">
    <source>
        <dbReference type="EMBL" id="QDV30089.1"/>
    </source>
</evidence>
<dbReference type="GO" id="GO:0003677">
    <property type="term" value="F:DNA binding"/>
    <property type="evidence" value="ECO:0007669"/>
    <property type="project" value="UniProtKB-UniRule"/>
</dbReference>
<evidence type="ECO:0000256" key="3">
    <source>
        <dbReference type="ARBA" id="ARBA00023172"/>
    </source>
</evidence>
<evidence type="ECO:0000259" key="5">
    <source>
        <dbReference type="PROSITE" id="PS51900"/>
    </source>
</evidence>
<dbReference type="AlphaFoldDB" id="A0A518GNH0"/>
<keyword evidence="7" id="KW-1185">Reference proteome</keyword>
<feature type="domain" description="Core-binding (CB)" evidence="5">
    <location>
        <begin position="44"/>
        <end position="135"/>
    </location>
</feature>
<proteinExistence type="predicted"/>
<reference evidence="6 7" key="1">
    <citation type="submission" date="2019-02" db="EMBL/GenBank/DDBJ databases">
        <title>Deep-cultivation of Planctomycetes and their phenomic and genomic characterization uncovers novel biology.</title>
        <authorList>
            <person name="Wiegand S."/>
            <person name="Jogler M."/>
            <person name="Boedeker C."/>
            <person name="Pinto D."/>
            <person name="Vollmers J."/>
            <person name="Rivas-Marin E."/>
            <person name="Kohn T."/>
            <person name="Peeters S.H."/>
            <person name="Heuer A."/>
            <person name="Rast P."/>
            <person name="Oberbeckmann S."/>
            <person name="Bunk B."/>
            <person name="Jeske O."/>
            <person name="Meyerdierks A."/>
            <person name="Storesund J.E."/>
            <person name="Kallscheuer N."/>
            <person name="Luecker S."/>
            <person name="Lage O.M."/>
            <person name="Pohl T."/>
            <person name="Merkel B.J."/>
            <person name="Hornburger P."/>
            <person name="Mueller R.-W."/>
            <person name="Bruemmer F."/>
            <person name="Labrenz M."/>
            <person name="Spormann A.M."/>
            <person name="Op den Camp H."/>
            <person name="Overmann J."/>
            <person name="Amann R."/>
            <person name="Jetten M.S.M."/>
            <person name="Mascher T."/>
            <person name="Medema M.H."/>
            <person name="Devos D.P."/>
            <person name="Kaster A.-K."/>
            <person name="Ovreas L."/>
            <person name="Rohde M."/>
            <person name="Galperin M.Y."/>
            <person name="Jogler C."/>
        </authorList>
    </citation>
    <scope>NUCLEOTIDE SEQUENCE [LARGE SCALE GENOMIC DNA]</scope>
    <source>
        <strain evidence="6 7">Spb1</strain>
    </source>
</reference>